<evidence type="ECO:0000313" key="4">
    <source>
        <dbReference type="EMBL" id="PIN13601.1"/>
    </source>
</evidence>
<dbReference type="Pfam" id="PF20431">
    <property type="entry name" value="E_motif"/>
    <property type="match status" value="1"/>
</dbReference>
<organism evidence="4 5">
    <name type="scientific">Handroanthus impetiginosus</name>
    <dbReference type="NCBI Taxonomy" id="429701"/>
    <lineage>
        <taxon>Eukaryota</taxon>
        <taxon>Viridiplantae</taxon>
        <taxon>Streptophyta</taxon>
        <taxon>Embryophyta</taxon>
        <taxon>Tracheophyta</taxon>
        <taxon>Spermatophyta</taxon>
        <taxon>Magnoliopsida</taxon>
        <taxon>eudicotyledons</taxon>
        <taxon>Gunneridae</taxon>
        <taxon>Pentapetalae</taxon>
        <taxon>asterids</taxon>
        <taxon>lamiids</taxon>
        <taxon>Lamiales</taxon>
        <taxon>Bignoniaceae</taxon>
        <taxon>Crescentiina</taxon>
        <taxon>Tabebuia alliance</taxon>
        <taxon>Handroanthus</taxon>
    </lineage>
</organism>
<dbReference type="NCBIfam" id="TIGR00756">
    <property type="entry name" value="PPR"/>
    <property type="match status" value="7"/>
</dbReference>
<dbReference type="FunFam" id="1.25.40.10:FF:000883">
    <property type="entry name" value="Pentatricopeptide repeat-containing protein"/>
    <property type="match status" value="1"/>
</dbReference>
<dbReference type="InterPro" id="IPR046960">
    <property type="entry name" value="PPR_At4g14850-like_plant"/>
</dbReference>
<dbReference type="Pfam" id="PF13041">
    <property type="entry name" value="PPR_2"/>
    <property type="match status" value="2"/>
</dbReference>
<dbReference type="PROSITE" id="PS51375">
    <property type="entry name" value="PPR"/>
    <property type="match status" value="7"/>
</dbReference>
<accession>A0A2G9H7V4</accession>
<dbReference type="InterPro" id="IPR046848">
    <property type="entry name" value="E_motif"/>
</dbReference>
<feature type="repeat" description="PPR" evidence="2">
    <location>
        <begin position="617"/>
        <end position="651"/>
    </location>
</feature>
<dbReference type="InterPro" id="IPR002885">
    <property type="entry name" value="PPR_rpt"/>
</dbReference>
<feature type="domain" description="PROP1-like PPR" evidence="3">
    <location>
        <begin position="603"/>
        <end position="673"/>
    </location>
</feature>
<dbReference type="PANTHER" id="PTHR47926">
    <property type="entry name" value="PENTATRICOPEPTIDE REPEAT-CONTAINING PROTEIN"/>
    <property type="match status" value="1"/>
</dbReference>
<feature type="repeat" description="PPR" evidence="2">
    <location>
        <begin position="568"/>
        <end position="602"/>
    </location>
</feature>
<evidence type="ECO:0000256" key="2">
    <source>
        <dbReference type="PROSITE-ProRule" id="PRU00708"/>
    </source>
</evidence>
<keyword evidence="1" id="KW-0677">Repeat</keyword>
<dbReference type="EMBL" id="NKXS01002447">
    <property type="protein sequence ID" value="PIN13601.1"/>
    <property type="molecule type" value="Genomic_DNA"/>
</dbReference>
<dbReference type="Proteomes" id="UP000231279">
    <property type="component" value="Unassembled WGS sequence"/>
</dbReference>
<feature type="repeat" description="PPR" evidence="2">
    <location>
        <begin position="398"/>
        <end position="432"/>
    </location>
</feature>
<feature type="repeat" description="PPR" evidence="2">
    <location>
        <begin position="91"/>
        <end position="125"/>
    </location>
</feature>
<dbReference type="GO" id="GO:0009451">
    <property type="term" value="P:RNA modification"/>
    <property type="evidence" value="ECO:0007669"/>
    <property type="project" value="InterPro"/>
</dbReference>
<feature type="repeat" description="PPR" evidence="2">
    <location>
        <begin position="193"/>
        <end position="223"/>
    </location>
</feature>
<dbReference type="Pfam" id="PF01535">
    <property type="entry name" value="PPR"/>
    <property type="match status" value="5"/>
</dbReference>
<comment type="caution">
    <text evidence="4">The sequence shown here is derived from an EMBL/GenBank/DDBJ whole genome shotgun (WGS) entry which is preliminary data.</text>
</comment>
<evidence type="ECO:0000313" key="5">
    <source>
        <dbReference type="Proteomes" id="UP000231279"/>
    </source>
</evidence>
<proteinExistence type="predicted"/>
<sequence>MLVTKFPKLYKRLYSSCSISDSQVSYLNKHIDSFLSNNTLDSKTILSNHAYIITTGHARNKFIASKLIASYASLNQPHSSTKVFDSLSFKDPFLWNSIIKAHFSNRNYVEAVEFFSKMRFSGNLPNEFTLPMVVCACAELGSLFIGMNVHGLVLKVNLFNGNSAVGASFVYMYSKCGAVDDATIVFDEIPVKDAVAWTALVIGYVQNGKSEKGLQCFCEMHRISGNGERPNFRTLEGGLQACGDLSALTEGRCLHGLALKSGIVSSSSIQSAILSMYSKCGSIEDAQVSFSEVMNKDLFSWTSIIGVYAKLGCVNECFEIFFRMQANGIYPDGMVISCLISCLANSMKVSEGKAFHGFMLRRNYDVDHIVYSSILSMYCKFSLLAIAEKIFLGHHNPEKDSWNLMIVAYERAGLEMKCINLFREMQHRGIESDSNSIISVISYCSRLEAIHFGRSIHCHVIKKLIFEKTSVTNSLISMYGKCRNLTMAERLFHQTNHDIASWNSLISSYTENGNSFEALNLFDEMISKGLKPNTATLVTLLSACVQTASLEKGRKIHDYIRETGIPYEVSLATSLIDMYAKCGRIDLAKEIFDSMNEKDVITWNIFRQMEENDARPNELTFLAVLSACAHAGLVDEAEILFNKMKEYDVVPTLKHYSCMVDLYGRLGHLDEAEALTLSMPFAPDGGIWGSLLTACKMHNNGEIGMKVAKHAIEADPENDGYYVLLSDFYSAMEMWEEVAQVRKIMKERGVRKTAGWSTV</sequence>
<dbReference type="InterPro" id="IPR033443">
    <property type="entry name" value="PROP1-like_PPR_dom"/>
</dbReference>
<dbReference type="OrthoDB" id="1882346at2759"/>
<dbReference type="Gene3D" id="1.25.40.10">
    <property type="entry name" value="Tetratricopeptide repeat domain"/>
    <property type="match status" value="5"/>
</dbReference>
<name>A0A2G9H7V4_9LAMI</name>
<dbReference type="SUPFAM" id="SSF48452">
    <property type="entry name" value="TPR-like"/>
    <property type="match status" value="1"/>
</dbReference>
<dbReference type="Pfam" id="PF17177">
    <property type="entry name" value="PPR_long"/>
    <property type="match status" value="1"/>
</dbReference>
<dbReference type="STRING" id="429701.A0A2G9H7V4"/>
<keyword evidence="5" id="KW-1185">Reference proteome</keyword>
<evidence type="ECO:0000256" key="1">
    <source>
        <dbReference type="ARBA" id="ARBA00022737"/>
    </source>
</evidence>
<dbReference type="PANTHER" id="PTHR47926:SF397">
    <property type="entry name" value="(WILD MALAYSIAN BANANA) HYPOTHETICAL PROTEIN"/>
    <property type="match status" value="1"/>
</dbReference>
<dbReference type="FunFam" id="1.25.40.10:FF:000343">
    <property type="entry name" value="Pentatricopeptide repeat-containing protein At3g58590"/>
    <property type="match status" value="1"/>
</dbReference>
<feature type="repeat" description="PPR" evidence="2">
    <location>
        <begin position="297"/>
        <end position="331"/>
    </location>
</feature>
<reference evidence="5" key="1">
    <citation type="journal article" date="2018" name="Gigascience">
        <title>Genome assembly of the Pink Ipe (Handroanthus impetiginosus, Bignoniaceae), a highly valued, ecologically keystone Neotropical timber forest tree.</title>
        <authorList>
            <person name="Silva-Junior O.B."/>
            <person name="Grattapaglia D."/>
            <person name="Novaes E."/>
            <person name="Collevatti R.G."/>
        </authorList>
    </citation>
    <scope>NUCLEOTIDE SEQUENCE [LARGE SCALE GENOMIC DNA]</scope>
    <source>
        <strain evidence="5">cv. UFG-1</strain>
    </source>
</reference>
<protein>
    <recommendedName>
        <fullName evidence="3">PROP1-like PPR domain-containing protein</fullName>
    </recommendedName>
</protein>
<dbReference type="GO" id="GO:0003723">
    <property type="term" value="F:RNA binding"/>
    <property type="evidence" value="ECO:0007669"/>
    <property type="project" value="InterPro"/>
</dbReference>
<dbReference type="InterPro" id="IPR011990">
    <property type="entry name" value="TPR-like_helical_dom_sf"/>
</dbReference>
<dbReference type="FunFam" id="1.25.40.10:FF:001216">
    <property type="entry name" value="Pentatricopeptide repeat-containing protein mitochondrial"/>
    <property type="match status" value="1"/>
</dbReference>
<dbReference type="FunFam" id="1.25.40.10:FF:000090">
    <property type="entry name" value="Pentatricopeptide repeat-containing protein, chloroplastic"/>
    <property type="match status" value="1"/>
</dbReference>
<feature type="repeat" description="PPR" evidence="2">
    <location>
        <begin position="498"/>
        <end position="532"/>
    </location>
</feature>
<evidence type="ECO:0000259" key="3">
    <source>
        <dbReference type="Pfam" id="PF17177"/>
    </source>
</evidence>
<gene>
    <name evidence="4" type="ORF">CDL12_13778</name>
</gene>
<dbReference type="AlphaFoldDB" id="A0A2G9H7V4"/>